<gene>
    <name evidence="2" type="ORF">GCM10010274_46320</name>
</gene>
<comment type="caution">
    <text evidence="2">The sequence shown here is derived from an EMBL/GenBank/DDBJ whole genome shotgun (WGS) entry which is preliminary data.</text>
</comment>
<organism evidence="2 3">
    <name type="scientific">Streptomyces lavendofoliae</name>
    <dbReference type="NCBI Taxonomy" id="67314"/>
    <lineage>
        <taxon>Bacteria</taxon>
        <taxon>Bacillati</taxon>
        <taxon>Actinomycetota</taxon>
        <taxon>Actinomycetes</taxon>
        <taxon>Kitasatosporales</taxon>
        <taxon>Streptomycetaceae</taxon>
        <taxon>Streptomyces</taxon>
    </lineage>
</organism>
<evidence type="ECO:0008006" key="4">
    <source>
        <dbReference type="Google" id="ProtNLM"/>
    </source>
</evidence>
<evidence type="ECO:0000313" key="2">
    <source>
        <dbReference type="EMBL" id="GGU52138.1"/>
    </source>
</evidence>
<evidence type="ECO:0000313" key="3">
    <source>
        <dbReference type="Proteomes" id="UP000636661"/>
    </source>
</evidence>
<sequence>MADRIAEIQARAEAATKGPWFVERHQPTLTRRVVSDDHALDADLGYLGNSNQFDAEFIAHAREDIPFLLDELARVQAAADELLAERDAARREVAAMEEMAAFYSKQAAS</sequence>
<dbReference type="AlphaFoldDB" id="A0A918I1J8"/>
<keyword evidence="3" id="KW-1185">Reference proteome</keyword>
<proteinExistence type="predicted"/>
<dbReference type="RefSeq" id="WP_189552879.1">
    <property type="nucleotide sequence ID" value="NZ_BMTP01000012.1"/>
</dbReference>
<feature type="coiled-coil region" evidence="1">
    <location>
        <begin position="72"/>
        <end position="106"/>
    </location>
</feature>
<keyword evidence="1" id="KW-0175">Coiled coil</keyword>
<dbReference type="Proteomes" id="UP000636661">
    <property type="component" value="Unassembled WGS sequence"/>
</dbReference>
<dbReference type="EMBL" id="BMTP01000012">
    <property type="protein sequence ID" value="GGU52138.1"/>
    <property type="molecule type" value="Genomic_DNA"/>
</dbReference>
<reference evidence="2" key="1">
    <citation type="journal article" date="2014" name="Int. J. Syst. Evol. Microbiol.">
        <title>Complete genome sequence of Corynebacterium casei LMG S-19264T (=DSM 44701T), isolated from a smear-ripened cheese.</title>
        <authorList>
            <consortium name="US DOE Joint Genome Institute (JGI-PGF)"/>
            <person name="Walter F."/>
            <person name="Albersmeier A."/>
            <person name="Kalinowski J."/>
            <person name="Ruckert C."/>
        </authorList>
    </citation>
    <scope>NUCLEOTIDE SEQUENCE</scope>
    <source>
        <strain evidence="2">JCM 4391</strain>
    </source>
</reference>
<name>A0A918I1J8_9ACTN</name>
<accession>A0A918I1J8</accession>
<protein>
    <recommendedName>
        <fullName evidence="4">Ead/Ea22-like family protein</fullName>
    </recommendedName>
</protein>
<reference evidence="2" key="2">
    <citation type="submission" date="2020-09" db="EMBL/GenBank/DDBJ databases">
        <authorList>
            <person name="Sun Q."/>
            <person name="Ohkuma M."/>
        </authorList>
    </citation>
    <scope>NUCLEOTIDE SEQUENCE</scope>
    <source>
        <strain evidence="2">JCM 4391</strain>
    </source>
</reference>
<evidence type="ECO:0000256" key="1">
    <source>
        <dbReference type="SAM" id="Coils"/>
    </source>
</evidence>